<evidence type="ECO:0000256" key="1">
    <source>
        <dbReference type="SAM" id="Phobius"/>
    </source>
</evidence>
<keyword evidence="1" id="KW-1133">Transmembrane helix</keyword>
<comment type="caution">
    <text evidence="2">The sequence shown here is derived from an EMBL/GenBank/DDBJ whole genome shotgun (WGS) entry which is preliminary data.</text>
</comment>
<name>A0ABP7FJ50_9ACTN</name>
<protein>
    <recommendedName>
        <fullName evidence="4">Immunity protein 17</fullName>
    </recommendedName>
</protein>
<keyword evidence="1" id="KW-0472">Membrane</keyword>
<sequence length="82" mass="9166">MANPLFVFAVSLAAIVVAILNIFYYDKISDLTLIFAPRYFREGRKKAEGSFMDKVNKYLLSFFLGVAGVIFFLAGVKMVSNS</sequence>
<dbReference type="EMBL" id="BAABDD010000006">
    <property type="protein sequence ID" value="GAA3737265.1"/>
    <property type="molecule type" value="Genomic_DNA"/>
</dbReference>
<feature type="transmembrane region" description="Helical" evidence="1">
    <location>
        <begin position="6"/>
        <end position="25"/>
    </location>
</feature>
<keyword evidence="3" id="KW-1185">Reference proteome</keyword>
<accession>A0ABP7FJ50</accession>
<evidence type="ECO:0008006" key="4">
    <source>
        <dbReference type="Google" id="ProtNLM"/>
    </source>
</evidence>
<organism evidence="2 3">
    <name type="scientific">Salinactinospora qingdaonensis</name>
    <dbReference type="NCBI Taxonomy" id="702744"/>
    <lineage>
        <taxon>Bacteria</taxon>
        <taxon>Bacillati</taxon>
        <taxon>Actinomycetota</taxon>
        <taxon>Actinomycetes</taxon>
        <taxon>Streptosporangiales</taxon>
        <taxon>Nocardiopsidaceae</taxon>
        <taxon>Salinactinospora</taxon>
    </lineage>
</organism>
<proteinExistence type="predicted"/>
<reference evidence="3" key="1">
    <citation type="journal article" date="2019" name="Int. J. Syst. Evol. Microbiol.">
        <title>The Global Catalogue of Microorganisms (GCM) 10K type strain sequencing project: providing services to taxonomists for standard genome sequencing and annotation.</title>
        <authorList>
            <consortium name="The Broad Institute Genomics Platform"/>
            <consortium name="The Broad Institute Genome Sequencing Center for Infectious Disease"/>
            <person name="Wu L."/>
            <person name="Ma J."/>
        </authorList>
    </citation>
    <scope>NUCLEOTIDE SEQUENCE [LARGE SCALE GENOMIC DNA]</scope>
    <source>
        <strain evidence="3">JCM 17137</strain>
    </source>
</reference>
<dbReference type="Proteomes" id="UP001500908">
    <property type="component" value="Unassembled WGS sequence"/>
</dbReference>
<gene>
    <name evidence="2" type="ORF">GCM10022402_16590</name>
</gene>
<feature type="transmembrane region" description="Helical" evidence="1">
    <location>
        <begin position="58"/>
        <end position="76"/>
    </location>
</feature>
<dbReference type="RefSeq" id="WP_344969187.1">
    <property type="nucleotide sequence ID" value="NZ_BAABDD010000006.1"/>
</dbReference>
<evidence type="ECO:0000313" key="3">
    <source>
        <dbReference type="Proteomes" id="UP001500908"/>
    </source>
</evidence>
<keyword evidence="1" id="KW-0812">Transmembrane</keyword>
<evidence type="ECO:0000313" key="2">
    <source>
        <dbReference type="EMBL" id="GAA3737265.1"/>
    </source>
</evidence>